<organism evidence="4 5">
    <name type="scientific">Coccidioides immitis H538.4</name>
    <dbReference type="NCBI Taxonomy" id="396776"/>
    <lineage>
        <taxon>Eukaryota</taxon>
        <taxon>Fungi</taxon>
        <taxon>Dikarya</taxon>
        <taxon>Ascomycota</taxon>
        <taxon>Pezizomycotina</taxon>
        <taxon>Eurotiomycetes</taxon>
        <taxon>Eurotiomycetidae</taxon>
        <taxon>Onygenales</taxon>
        <taxon>Onygenaceae</taxon>
        <taxon>Coccidioides</taxon>
    </lineage>
</organism>
<dbReference type="AlphaFoldDB" id="A0A0J8RPQ9"/>
<dbReference type="Proteomes" id="UP000054563">
    <property type="component" value="Unassembled WGS sequence"/>
</dbReference>
<protein>
    <submittedName>
        <fullName evidence="4">Polyketide synthase</fullName>
    </submittedName>
</protein>
<sequence length="282" mass="31162">MISKYDRLIVGHVIAETEPICPSTVQLDLVVEAIRNLRPDLMAAKLMPQIHGVQNQSPICINAARQFGSRLMKTTRAQPHPGISRIFAEIVDYGEDYRGLEKLVGRGNQSAGYVVRKCDSESWLDARLVDSFCQVGGIWVNCMTDRAPTDIFIANGIEQWIRSPKFYHGDLNPKAFHVFATHHHPSETSYLTDVFVFNASSGALVEAILGISYVRIPKVSMSKLLSCLTVRNAHGCVAKHSGVHHIGQPRTKYHQTGKGEEAVSESRREPEGKGNSSRALGS</sequence>
<name>A0A0J8RPQ9_COCIT</name>
<evidence type="ECO:0000256" key="1">
    <source>
        <dbReference type="PROSITE-ProRule" id="PRU01363"/>
    </source>
</evidence>
<dbReference type="VEuPathDB" id="FungiDB:CIHG_05010"/>
<dbReference type="InterPro" id="IPR049900">
    <property type="entry name" value="PKS_mFAS_DH"/>
</dbReference>
<feature type="compositionally biased region" description="Basic and acidic residues" evidence="2">
    <location>
        <begin position="257"/>
        <end position="272"/>
    </location>
</feature>
<feature type="domain" description="PKS/mFAS DH" evidence="3">
    <location>
        <begin position="1"/>
        <end position="222"/>
    </location>
</feature>
<reference evidence="5" key="1">
    <citation type="journal article" date="2010" name="Genome Res.">
        <title>Population genomic sequencing of Coccidioides fungi reveals recent hybridization and transposon control.</title>
        <authorList>
            <person name="Neafsey D.E."/>
            <person name="Barker B.M."/>
            <person name="Sharpton T.J."/>
            <person name="Stajich J.E."/>
            <person name="Park D.J."/>
            <person name="Whiston E."/>
            <person name="Hung C.-Y."/>
            <person name="McMahan C."/>
            <person name="White J."/>
            <person name="Sykes S."/>
            <person name="Heiman D."/>
            <person name="Young S."/>
            <person name="Zeng Q."/>
            <person name="Abouelleil A."/>
            <person name="Aftuck L."/>
            <person name="Bessette D."/>
            <person name="Brown A."/>
            <person name="FitzGerald M."/>
            <person name="Lui A."/>
            <person name="Macdonald J.P."/>
            <person name="Priest M."/>
            <person name="Orbach M.J."/>
            <person name="Galgiani J.N."/>
            <person name="Kirkland T.N."/>
            <person name="Cole G.T."/>
            <person name="Birren B.W."/>
            <person name="Henn M.R."/>
            <person name="Taylor J.W."/>
            <person name="Rounsley S.D."/>
        </authorList>
    </citation>
    <scope>NUCLEOTIDE SEQUENCE [LARGE SCALE GENOMIC DNA]</scope>
    <source>
        <strain evidence="5">H538.4</strain>
    </source>
</reference>
<accession>A0A0J8RPQ9</accession>
<feature type="region of interest" description="Disordered" evidence="2">
    <location>
        <begin position="246"/>
        <end position="282"/>
    </location>
</feature>
<evidence type="ECO:0000256" key="2">
    <source>
        <dbReference type="SAM" id="MobiDB-lite"/>
    </source>
</evidence>
<proteinExistence type="predicted"/>
<feature type="region of interest" description="C-terminal hotdog fold" evidence="1">
    <location>
        <begin position="74"/>
        <end position="222"/>
    </location>
</feature>
<evidence type="ECO:0000259" key="3">
    <source>
        <dbReference type="PROSITE" id="PS52019"/>
    </source>
</evidence>
<feature type="region of interest" description="N-terminal hotdog fold" evidence="1">
    <location>
        <begin position="1"/>
        <end position="57"/>
    </location>
</feature>
<dbReference type="Gene3D" id="3.10.129.110">
    <property type="entry name" value="Polyketide synthase dehydratase"/>
    <property type="match status" value="1"/>
</dbReference>
<gene>
    <name evidence="4" type="ORF">CIHG_05010</name>
</gene>
<dbReference type="PROSITE" id="PS52019">
    <property type="entry name" value="PKS_MFAS_DH"/>
    <property type="match status" value="1"/>
</dbReference>
<dbReference type="EMBL" id="DS016996">
    <property type="protein sequence ID" value="KMU87070.1"/>
    <property type="molecule type" value="Genomic_DNA"/>
</dbReference>
<evidence type="ECO:0000313" key="4">
    <source>
        <dbReference type="EMBL" id="KMU87070.1"/>
    </source>
</evidence>
<comment type="caution">
    <text evidence="1">Lacks conserved residue(s) required for the propagation of feature annotation.</text>
</comment>
<evidence type="ECO:0000313" key="5">
    <source>
        <dbReference type="Proteomes" id="UP000054563"/>
    </source>
</evidence>
<dbReference type="STRING" id="396776.A0A0J8RPQ9"/>
<dbReference type="InterPro" id="IPR042104">
    <property type="entry name" value="PKS_dehydratase_sf"/>
</dbReference>